<evidence type="ECO:0000259" key="5">
    <source>
        <dbReference type="PROSITE" id="PS51352"/>
    </source>
</evidence>
<sequence>MRILLLSALLLGLSHSGAWAETDTKSMVGVPAPILSGKTANGPGLMKLNNLMKEFGFKTDEQGKKVEVNGEYVPEIKRNVVVLSFFATTCVPCMREIPTYNRIAASYEGKPVRLIYVNVDTEVSNDEMSRFIAKKKIEVPMMLPNQREAVKQYQVYSLPRIVVINKDGVIAYEFKGFKETLEKDLTDIINKLL</sequence>
<dbReference type="GO" id="GO:0015036">
    <property type="term" value="F:disulfide oxidoreductase activity"/>
    <property type="evidence" value="ECO:0007669"/>
    <property type="project" value="UniProtKB-ARBA"/>
</dbReference>
<feature type="chain" id="PRO_5009524568" description="Thioredoxin domain-containing protein" evidence="4">
    <location>
        <begin position="21"/>
        <end position="193"/>
    </location>
</feature>
<comment type="subcellular location">
    <subcellularLocation>
        <location evidence="1">Cell envelope</location>
    </subcellularLocation>
</comment>
<dbReference type="GO" id="GO:0030313">
    <property type="term" value="C:cell envelope"/>
    <property type="evidence" value="ECO:0007669"/>
    <property type="project" value="UniProtKB-SubCell"/>
</dbReference>
<feature type="signal peptide" evidence="4">
    <location>
        <begin position="1"/>
        <end position="20"/>
    </location>
</feature>
<accession>A0A1F6GA98</accession>
<feature type="domain" description="Thioredoxin" evidence="5">
    <location>
        <begin position="26"/>
        <end position="193"/>
    </location>
</feature>
<dbReference type="PROSITE" id="PS51352">
    <property type="entry name" value="THIOREDOXIN_2"/>
    <property type="match status" value="1"/>
</dbReference>
<keyword evidence="3" id="KW-0676">Redox-active center</keyword>
<gene>
    <name evidence="6" type="ORF">A2527_12445</name>
</gene>
<dbReference type="EMBL" id="MFNE01000028">
    <property type="protein sequence ID" value="OGG95036.1"/>
    <property type="molecule type" value="Genomic_DNA"/>
</dbReference>
<keyword evidence="4" id="KW-0732">Signal</keyword>
<dbReference type="PROSITE" id="PS00194">
    <property type="entry name" value="THIOREDOXIN_1"/>
    <property type="match status" value="1"/>
</dbReference>
<dbReference type="InterPro" id="IPR013740">
    <property type="entry name" value="Redoxin"/>
</dbReference>
<dbReference type="Gene3D" id="3.40.30.10">
    <property type="entry name" value="Glutaredoxin"/>
    <property type="match status" value="1"/>
</dbReference>
<dbReference type="Pfam" id="PF08534">
    <property type="entry name" value="Redoxin"/>
    <property type="match status" value="1"/>
</dbReference>
<comment type="caution">
    <text evidence="6">The sequence shown here is derived from an EMBL/GenBank/DDBJ whole genome shotgun (WGS) entry which is preliminary data.</text>
</comment>
<name>A0A1F6GA98_9PROT</name>
<proteinExistence type="predicted"/>
<evidence type="ECO:0000256" key="2">
    <source>
        <dbReference type="ARBA" id="ARBA00022748"/>
    </source>
</evidence>
<dbReference type="InterPro" id="IPR050553">
    <property type="entry name" value="Thioredoxin_ResA/DsbE_sf"/>
</dbReference>
<organism evidence="6 7">
    <name type="scientific">Candidatus Lambdaproteobacteria bacterium RIFOXYD2_FULL_50_16</name>
    <dbReference type="NCBI Taxonomy" id="1817772"/>
    <lineage>
        <taxon>Bacteria</taxon>
        <taxon>Pseudomonadati</taxon>
        <taxon>Pseudomonadota</taxon>
        <taxon>Candidatus Lambdaproteobacteria</taxon>
    </lineage>
</organism>
<dbReference type="PANTHER" id="PTHR42852:SF17">
    <property type="entry name" value="THIOREDOXIN-LIKE PROTEIN HI_1115"/>
    <property type="match status" value="1"/>
</dbReference>
<dbReference type="STRING" id="1817772.A2527_12445"/>
<dbReference type="SUPFAM" id="SSF52833">
    <property type="entry name" value="Thioredoxin-like"/>
    <property type="match status" value="1"/>
</dbReference>
<reference evidence="6 7" key="1">
    <citation type="journal article" date="2016" name="Nat. Commun.">
        <title>Thousands of microbial genomes shed light on interconnected biogeochemical processes in an aquifer system.</title>
        <authorList>
            <person name="Anantharaman K."/>
            <person name="Brown C.T."/>
            <person name="Hug L.A."/>
            <person name="Sharon I."/>
            <person name="Castelle C.J."/>
            <person name="Probst A.J."/>
            <person name="Thomas B.C."/>
            <person name="Singh A."/>
            <person name="Wilkins M.J."/>
            <person name="Karaoz U."/>
            <person name="Brodie E.L."/>
            <person name="Williams K.H."/>
            <person name="Hubbard S.S."/>
            <person name="Banfield J.F."/>
        </authorList>
    </citation>
    <scope>NUCLEOTIDE SEQUENCE [LARGE SCALE GENOMIC DNA]</scope>
</reference>
<dbReference type="AlphaFoldDB" id="A0A1F6GA98"/>
<keyword evidence="2" id="KW-0201">Cytochrome c-type biogenesis</keyword>
<dbReference type="PANTHER" id="PTHR42852">
    <property type="entry name" value="THIOL:DISULFIDE INTERCHANGE PROTEIN DSBE"/>
    <property type="match status" value="1"/>
</dbReference>
<dbReference type="InterPro" id="IPR013766">
    <property type="entry name" value="Thioredoxin_domain"/>
</dbReference>
<dbReference type="InterPro" id="IPR036249">
    <property type="entry name" value="Thioredoxin-like_sf"/>
</dbReference>
<evidence type="ECO:0000256" key="3">
    <source>
        <dbReference type="ARBA" id="ARBA00023284"/>
    </source>
</evidence>
<evidence type="ECO:0000313" key="6">
    <source>
        <dbReference type="EMBL" id="OGG95036.1"/>
    </source>
</evidence>
<evidence type="ECO:0000256" key="4">
    <source>
        <dbReference type="SAM" id="SignalP"/>
    </source>
</evidence>
<protein>
    <recommendedName>
        <fullName evidence="5">Thioredoxin domain-containing protein</fullName>
    </recommendedName>
</protein>
<dbReference type="Proteomes" id="UP000178449">
    <property type="component" value="Unassembled WGS sequence"/>
</dbReference>
<evidence type="ECO:0000313" key="7">
    <source>
        <dbReference type="Proteomes" id="UP000178449"/>
    </source>
</evidence>
<dbReference type="GO" id="GO:0017004">
    <property type="term" value="P:cytochrome complex assembly"/>
    <property type="evidence" value="ECO:0007669"/>
    <property type="project" value="UniProtKB-KW"/>
</dbReference>
<evidence type="ECO:0000256" key="1">
    <source>
        <dbReference type="ARBA" id="ARBA00004196"/>
    </source>
</evidence>
<dbReference type="InterPro" id="IPR017937">
    <property type="entry name" value="Thioredoxin_CS"/>
</dbReference>
<dbReference type="CDD" id="cd02966">
    <property type="entry name" value="TlpA_like_family"/>
    <property type="match status" value="1"/>
</dbReference>